<dbReference type="FunFam" id="3.30.70.1430:FF:000001">
    <property type="entry name" value="Efflux pump membrane transporter"/>
    <property type="match status" value="1"/>
</dbReference>
<dbReference type="SUPFAM" id="SSF82714">
    <property type="entry name" value="Multidrug efflux transporter AcrB TolC docking domain, DN and DC subdomains"/>
    <property type="match status" value="2"/>
</dbReference>
<proteinExistence type="inferred from homology"/>
<comment type="subcellular location">
    <subcellularLocation>
        <location evidence="1 9">Cell inner membrane</location>
        <topology evidence="1 9">Multi-pass membrane protein</topology>
    </subcellularLocation>
</comment>
<dbReference type="AlphaFoldDB" id="I4Z1J7"/>
<feature type="transmembrane region" description="Helical" evidence="9">
    <location>
        <begin position="437"/>
        <end position="461"/>
    </location>
</feature>
<dbReference type="GO" id="GO:0015562">
    <property type="term" value="F:efflux transmembrane transporter activity"/>
    <property type="evidence" value="ECO:0007669"/>
    <property type="project" value="InterPro"/>
</dbReference>
<keyword evidence="5 9" id="KW-0997">Cell inner membrane</keyword>
<dbReference type="PRINTS" id="PR00702">
    <property type="entry name" value="ACRIFLAVINRP"/>
</dbReference>
<name>I4Z1J7_9HYPH</name>
<dbReference type="RefSeq" id="WP_009490334.1">
    <property type="nucleotide sequence ID" value="NZ_CP141050.1"/>
</dbReference>
<protein>
    <recommendedName>
        <fullName evidence="9">Efflux pump membrane transporter</fullName>
    </recommendedName>
</protein>
<dbReference type="STRING" id="864069.MicloDRAFT_00014100"/>
<dbReference type="NCBIfam" id="NF000282">
    <property type="entry name" value="RND_permease_1"/>
    <property type="match status" value="1"/>
</dbReference>
<dbReference type="GO" id="GO:0042910">
    <property type="term" value="F:xenobiotic transmembrane transporter activity"/>
    <property type="evidence" value="ECO:0007669"/>
    <property type="project" value="TreeGrafter"/>
</dbReference>
<dbReference type="InterPro" id="IPR004764">
    <property type="entry name" value="MdtF-like"/>
</dbReference>
<feature type="domain" description="SSD" evidence="10">
    <location>
        <begin position="333"/>
        <end position="498"/>
    </location>
</feature>
<gene>
    <name evidence="11" type="ORF">MicloDRAFT_00014100</name>
</gene>
<dbReference type="GO" id="GO:0009636">
    <property type="term" value="P:response to toxic substance"/>
    <property type="evidence" value="ECO:0007669"/>
    <property type="project" value="UniProtKB-ARBA"/>
</dbReference>
<dbReference type="InterPro" id="IPR000731">
    <property type="entry name" value="SSD"/>
</dbReference>
<evidence type="ECO:0000256" key="9">
    <source>
        <dbReference type="RuleBase" id="RU364070"/>
    </source>
</evidence>
<keyword evidence="4" id="KW-1003">Cell membrane</keyword>
<evidence type="ECO:0000259" key="10">
    <source>
        <dbReference type="PROSITE" id="PS50156"/>
    </source>
</evidence>
<feature type="transmembrane region" description="Helical" evidence="9">
    <location>
        <begin position="926"/>
        <end position="947"/>
    </location>
</feature>
<keyword evidence="3 9" id="KW-0813">Transport</keyword>
<evidence type="ECO:0000256" key="4">
    <source>
        <dbReference type="ARBA" id="ARBA00022475"/>
    </source>
</evidence>
<comment type="similarity">
    <text evidence="2 9">Belongs to the resistance-nodulation-cell division (RND) (TC 2.A.6) family.</text>
</comment>
<accession>I4Z1J7</accession>
<keyword evidence="6 9" id="KW-0812">Transmembrane</keyword>
<dbReference type="Gene3D" id="3.30.70.1320">
    <property type="entry name" value="Multidrug efflux transporter AcrB pore domain like"/>
    <property type="match status" value="1"/>
</dbReference>
<dbReference type="OrthoDB" id="9807350at2"/>
<feature type="transmembrane region" description="Helical" evidence="9">
    <location>
        <begin position="1007"/>
        <end position="1025"/>
    </location>
</feature>
<dbReference type="Proteomes" id="UP000003947">
    <property type="component" value="Unassembled WGS sequence"/>
</dbReference>
<feature type="transmembrane region" description="Helical" evidence="9">
    <location>
        <begin position="968"/>
        <end position="987"/>
    </location>
</feature>
<feature type="transmembrane region" description="Helical" evidence="9">
    <location>
        <begin position="473"/>
        <end position="500"/>
    </location>
</feature>
<feature type="transmembrane region" description="Helical" evidence="9">
    <location>
        <begin position="12"/>
        <end position="31"/>
    </location>
</feature>
<feature type="transmembrane region" description="Helical" evidence="9">
    <location>
        <begin position="368"/>
        <end position="390"/>
    </location>
</feature>
<dbReference type="PANTHER" id="PTHR32063">
    <property type="match status" value="1"/>
</dbReference>
<feature type="transmembrane region" description="Helical" evidence="9">
    <location>
        <begin position="396"/>
        <end position="416"/>
    </location>
</feature>
<organism evidence="11 12">
    <name type="scientific">Microvirga lotononidis</name>
    <dbReference type="NCBI Taxonomy" id="864069"/>
    <lineage>
        <taxon>Bacteria</taxon>
        <taxon>Pseudomonadati</taxon>
        <taxon>Pseudomonadota</taxon>
        <taxon>Alphaproteobacteria</taxon>
        <taxon>Hyphomicrobiales</taxon>
        <taxon>Methylobacteriaceae</taxon>
        <taxon>Microvirga</taxon>
    </lineage>
</organism>
<dbReference type="HOGENOM" id="CLU_002755_1_1_5"/>
<dbReference type="Gene3D" id="1.20.1640.10">
    <property type="entry name" value="Multidrug efflux transporter AcrB transmembrane domain"/>
    <property type="match status" value="2"/>
</dbReference>
<evidence type="ECO:0000256" key="3">
    <source>
        <dbReference type="ARBA" id="ARBA00022448"/>
    </source>
</evidence>
<dbReference type="NCBIfam" id="TIGR00915">
    <property type="entry name" value="2A0602"/>
    <property type="match status" value="1"/>
</dbReference>
<dbReference type="SUPFAM" id="SSF82693">
    <property type="entry name" value="Multidrug efflux transporter AcrB pore domain, PN1, PN2, PC1 and PC2 subdomains"/>
    <property type="match status" value="3"/>
</dbReference>
<keyword evidence="7 9" id="KW-1133">Transmembrane helix</keyword>
<evidence type="ECO:0000256" key="2">
    <source>
        <dbReference type="ARBA" id="ARBA00010942"/>
    </source>
</evidence>
<dbReference type="SUPFAM" id="SSF82866">
    <property type="entry name" value="Multidrug efflux transporter AcrB transmembrane domain"/>
    <property type="match status" value="2"/>
</dbReference>
<feature type="transmembrane region" description="Helical" evidence="9">
    <location>
        <begin position="871"/>
        <end position="889"/>
    </location>
</feature>
<feature type="transmembrane region" description="Helical" evidence="9">
    <location>
        <begin position="342"/>
        <end position="361"/>
    </location>
</feature>
<evidence type="ECO:0000256" key="5">
    <source>
        <dbReference type="ARBA" id="ARBA00022519"/>
    </source>
</evidence>
<dbReference type="FunFam" id="1.20.1640.10:FF:000001">
    <property type="entry name" value="Efflux pump membrane transporter"/>
    <property type="match status" value="1"/>
</dbReference>
<evidence type="ECO:0000313" key="12">
    <source>
        <dbReference type="Proteomes" id="UP000003947"/>
    </source>
</evidence>
<evidence type="ECO:0000256" key="6">
    <source>
        <dbReference type="ARBA" id="ARBA00022692"/>
    </source>
</evidence>
<keyword evidence="8 9" id="KW-0472">Membrane</keyword>
<feature type="transmembrane region" description="Helical" evidence="9">
    <location>
        <begin position="531"/>
        <end position="553"/>
    </location>
</feature>
<dbReference type="PANTHER" id="PTHR32063:SF76">
    <property type="entry name" value="EFFLUX PUMP MEMBRANE TRANSPORTER"/>
    <property type="match status" value="1"/>
</dbReference>
<evidence type="ECO:0000313" key="11">
    <source>
        <dbReference type="EMBL" id="EIM30089.1"/>
    </source>
</evidence>
<dbReference type="Gene3D" id="3.30.70.1430">
    <property type="entry name" value="Multidrug efflux transporter AcrB pore domain"/>
    <property type="match status" value="2"/>
</dbReference>
<evidence type="ECO:0000256" key="8">
    <source>
        <dbReference type="ARBA" id="ARBA00023136"/>
    </source>
</evidence>
<dbReference type="PROSITE" id="PS50156">
    <property type="entry name" value="SSD"/>
    <property type="match status" value="1"/>
</dbReference>
<dbReference type="EMBL" id="JH660640">
    <property type="protein sequence ID" value="EIM30089.1"/>
    <property type="molecule type" value="Genomic_DNA"/>
</dbReference>
<dbReference type="Gene3D" id="3.30.2090.10">
    <property type="entry name" value="Multidrug efflux transporter AcrB TolC docking domain, DN and DC subdomains"/>
    <property type="match status" value="2"/>
</dbReference>
<dbReference type="InterPro" id="IPR001036">
    <property type="entry name" value="Acrflvin-R"/>
</dbReference>
<evidence type="ECO:0000256" key="1">
    <source>
        <dbReference type="ARBA" id="ARBA00004429"/>
    </source>
</evidence>
<keyword evidence="12" id="KW-1185">Reference proteome</keyword>
<dbReference type="PATRIC" id="fig|864069.3.peg.1564"/>
<dbReference type="Gene3D" id="3.30.70.1440">
    <property type="entry name" value="Multidrug efflux transporter AcrB pore domain"/>
    <property type="match status" value="1"/>
</dbReference>
<dbReference type="InterPro" id="IPR027463">
    <property type="entry name" value="AcrB_DN_DC_subdom"/>
</dbReference>
<feature type="transmembrane region" description="Helical" evidence="9">
    <location>
        <begin position="896"/>
        <end position="920"/>
    </location>
</feature>
<evidence type="ECO:0000256" key="7">
    <source>
        <dbReference type="ARBA" id="ARBA00022989"/>
    </source>
</evidence>
<dbReference type="eggNOG" id="COG0841">
    <property type="taxonomic scope" value="Bacteria"/>
</dbReference>
<dbReference type="Pfam" id="PF00873">
    <property type="entry name" value="ACR_tran"/>
    <property type="match status" value="1"/>
</dbReference>
<sequence length="1054" mass="112195">MISDIFIDRPRLAFVISIVITLAGLIAIQAIPVAQFPDIVPPQVSLTTLYPGADAEVVETTVAQPIEQQINGVDNALYYQSVSGADGSYSLTVTFALGTDPDINTVNVQNRAQLATPLLPQEVQRQGLVIRKKSAALLQIITLSAPRGTHNALFLNNYATINIIDPLARIPGVGQASLFGPLDYSLRLWLDPNRLTAFSLTPADVVAAIQAQNLQAAVGRIGAPPAPGNQQLQLTIKTKGRLTRAEEFENVILRANPDGSLVRVKDVARADLGAKTQERHTRFNGAPSAAIGIYQSPGANAVEVARHVREVMDDLGKRFPDDVRSDLFWDATTFVTATVDEVVRTLIIAFLLVALVVFLFLGKIRTMIIPLVAVPVSIIGTFAVMLVIGYSANTVSLLALVLAIGIVVDDAIVVTENVERVIEEEPTLSIQDATKKALAEITGPIVAITLVLLSVFIPVAFIPGISGQLFRQFAVAVSTAMIISAVNALTLSPALCSVLLKRAGPHRGPMQYVLGAIDHARDGYAALVRRLVRVAIVSLIVVAGVAAATFGLFRVTPQGFLPSEDQGAIFAAMRLPEGASSERTEKLVAQVEDILRSTPGVARVLSVVGLNFIDYVASSNNAFFVIRMKPYENRTDPAQSVDAVIARLRPQLAAVQGAVVFPFNLPPILGLGNTGGFQFALEALQGQSPRDLAAVMRGLLVTANQQPELAGVFSTFAADTPQVSLDIDRDKAQVLGVPISSIFNTLQASLGGFYVNDFNLFGRTWQVNVESEPGFRNEIDDIYRVYVRNSAGTMVPIRALAQARLVQGPQAIVRYNGFRATIINGAPKPGYSSGQALAAMERLSAATLPAGYGFEWTGTALQEKTASGQTGIVLGLAVLFAYLFLVALYESWNIPIPVLLSVSVGVLGAIAAVKFSGIAFDVYAQIGLVVLVALAAKNGILIVEFALQQRLQGVGIGEAAIAGARLRFRPVMMTSLAFIFGLLPLVIAEGAGALSRRAVGTPVFGGMIAAAFFGIFVIPMLYVVFQKLREISSRRKASMGDPSGGGVRDSVAAE</sequence>
<reference evidence="11 12" key="1">
    <citation type="submission" date="2012-02" db="EMBL/GenBank/DDBJ databases">
        <title>Improved High-Quality Draft sequence of Microvirga sp. WSM3557.</title>
        <authorList>
            <consortium name="US DOE Joint Genome Institute"/>
            <person name="Lucas S."/>
            <person name="Han J."/>
            <person name="Lapidus A."/>
            <person name="Cheng J.-F."/>
            <person name="Goodwin L."/>
            <person name="Pitluck S."/>
            <person name="Peters L."/>
            <person name="Zhang X."/>
            <person name="Detter J.C."/>
            <person name="Han C."/>
            <person name="Tapia R."/>
            <person name="Land M."/>
            <person name="Hauser L."/>
            <person name="Kyrpides N."/>
            <person name="Ivanova N."/>
            <person name="Pagani I."/>
            <person name="Brau L."/>
            <person name="Yates R."/>
            <person name="O'Hara G."/>
            <person name="Rui T."/>
            <person name="Howieson J."/>
            <person name="Reeve W."/>
            <person name="Woyke T."/>
        </authorList>
    </citation>
    <scope>NUCLEOTIDE SEQUENCE [LARGE SCALE GENOMIC DNA]</scope>
    <source>
        <strain evidence="11 12">WSM3557</strain>
    </source>
</reference>
<dbReference type="GO" id="GO:0005886">
    <property type="term" value="C:plasma membrane"/>
    <property type="evidence" value="ECO:0007669"/>
    <property type="project" value="UniProtKB-SubCell"/>
</dbReference>